<keyword evidence="1" id="KW-0472">Membrane</keyword>
<dbReference type="RefSeq" id="WP_121209781.1">
    <property type="nucleotide sequence ID" value="NZ_RBIM01000001.1"/>
</dbReference>
<feature type="transmembrane region" description="Helical" evidence="1">
    <location>
        <begin position="258"/>
        <end position="279"/>
    </location>
</feature>
<keyword evidence="1" id="KW-0812">Transmembrane</keyword>
<evidence type="ECO:0000313" key="3">
    <source>
        <dbReference type="Proteomes" id="UP000273675"/>
    </source>
</evidence>
<dbReference type="Proteomes" id="UP000273675">
    <property type="component" value="Unassembled WGS sequence"/>
</dbReference>
<reference evidence="2 3" key="1">
    <citation type="submission" date="2018-10" db="EMBL/GenBank/DDBJ databases">
        <title>Genomic Encyclopedia of Type Strains, Phase IV (KMG-IV): sequencing the most valuable type-strain genomes for metagenomic binning, comparative biology and taxonomic classification.</title>
        <authorList>
            <person name="Goeker M."/>
        </authorList>
    </citation>
    <scope>NUCLEOTIDE SEQUENCE [LARGE SCALE GENOMIC DNA]</scope>
    <source>
        <strain evidence="2 3">DSM 4734</strain>
    </source>
</reference>
<dbReference type="InterPro" id="IPR019088">
    <property type="entry name" value="CHP02186-rel_TM"/>
</dbReference>
<organism evidence="2 3">
    <name type="scientific">Maricaulis maris</name>
    <dbReference type="NCBI Taxonomy" id="74318"/>
    <lineage>
        <taxon>Bacteria</taxon>
        <taxon>Pseudomonadati</taxon>
        <taxon>Pseudomonadota</taxon>
        <taxon>Alphaproteobacteria</taxon>
        <taxon>Maricaulales</taxon>
        <taxon>Maricaulaceae</taxon>
        <taxon>Maricaulis</taxon>
    </lineage>
</organism>
<name>A0A495DMN2_9PROT</name>
<evidence type="ECO:0000313" key="2">
    <source>
        <dbReference type="EMBL" id="RKR03900.1"/>
    </source>
</evidence>
<accession>A0A495DMN2</accession>
<evidence type="ECO:0000256" key="1">
    <source>
        <dbReference type="SAM" id="Phobius"/>
    </source>
</evidence>
<comment type="caution">
    <text evidence="2">The sequence shown here is derived from an EMBL/GenBank/DDBJ whole genome shotgun (WGS) entry which is preliminary data.</text>
</comment>
<keyword evidence="1" id="KW-1133">Transmembrane helix</keyword>
<dbReference type="EMBL" id="RBIM01000001">
    <property type="protein sequence ID" value="RKR03900.1"/>
    <property type="molecule type" value="Genomic_DNA"/>
</dbReference>
<dbReference type="OrthoDB" id="9815212at2"/>
<protein>
    <submittedName>
        <fullName evidence="2">Uncharacterized protein (TIGR02186 family)</fullName>
    </submittedName>
</protein>
<sequence length="282" mass="30472">MLTSLLVAIALQGQPQIATEAPGIVAALTQETVEIREDFDGAELVLYGATRGLTIRDEIVVVLRGPGRDLRVMQKRRTFGIWINAAPLEFDDVPSYYAIATSLPLDTIAGPDELARSGVGLQAMLEANAAAMAPSWLLSASTLPAETADVLQPAAVADDHDVPALIRRDEVADYLAAIARSGRRDNTFAEAQRGVEILDGGLFRATIALPPLTPVGNYVAEVYLFRDGRPIASRSASLRVEKAGIERFFFEFAHDLPALYGLFCVLMAMLAGYLANLAFNRR</sequence>
<proteinExistence type="predicted"/>
<gene>
    <name evidence="2" type="ORF">C7435_0343</name>
</gene>
<dbReference type="AlphaFoldDB" id="A0A495DMN2"/>
<dbReference type="Pfam" id="PF09608">
    <property type="entry name" value="Alph_Pro_TM"/>
    <property type="match status" value="1"/>
</dbReference>